<feature type="domain" description="Endonuclease/exonuclease/phosphatase" evidence="8">
    <location>
        <begin position="39"/>
        <end position="265"/>
    </location>
</feature>
<sequence length="273" mass="30884">MTTKTLLCCVLYVISHVTEATLTIGAFNIQRMSRNKIGHVDFLKHVAEILLRYDIVSIEEVMDTTAIHAVLDEVNRLGGPYSLTISEAMGRTSYKEHLAIIYRSDKVTLRGAVRYPDPDDDFEREPYSAHFHTTQTHLTDFALMGVHLKPSDVFAEMNALVDAYNYATKVLGTQNFIIAGDYNADCRYLSNTKYHLNNLYTDDRFDFLVDKAADTTASHNTDCAYDRFIATGLVKPAVVSGSVLVYNFETGMHLSYEEARNISDHYPIQMQLQ</sequence>
<dbReference type="InterPro" id="IPR036691">
    <property type="entry name" value="Endo/exonu/phosph_ase_sf"/>
</dbReference>
<dbReference type="GO" id="GO:0005634">
    <property type="term" value="C:nucleus"/>
    <property type="evidence" value="ECO:0007669"/>
    <property type="project" value="TreeGrafter"/>
</dbReference>
<dbReference type="EMBL" id="JBAMIC010000004">
    <property type="protein sequence ID" value="KAK7107565.1"/>
    <property type="molecule type" value="Genomic_DNA"/>
</dbReference>
<evidence type="ECO:0000256" key="6">
    <source>
        <dbReference type="PIRSR" id="PIRSR000988-2"/>
    </source>
</evidence>
<dbReference type="AlphaFoldDB" id="A0AAN9BLI8"/>
<dbReference type="InterPro" id="IPR005135">
    <property type="entry name" value="Endo/exonuclease/phosphatase"/>
</dbReference>
<evidence type="ECO:0000256" key="4">
    <source>
        <dbReference type="PIRNR" id="PIRNR000988"/>
    </source>
</evidence>
<feature type="signal peptide" evidence="7">
    <location>
        <begin position="1"/>
        <end position="20"/>
    </location>
</feature>
<evidence type="ECO:0000256" key="1">
    <source>
        <dbReference type="ARBA" id="ARBA00007359"/>
    </source>
</evidence>
<dbReference type="SMART" id="SM00476">
    <property type="entry name" value="DNaseIc"/>
    <property type="match status" value="1"/>
</dbReference>
<dbReference type="PANTHER" id="PTHR11371:SF31">
    <property type="entry name" value="EXTRACELLULAR NUCLEASE"/>
    <property type="match status" value="1"/>
</dbReference>
<evidence type="ECO:0000256" key="2">
    <source>
        <dbReference type="ARBA" id="ARBA00022722"/>
    </source>
</evidence>
<evidence type="ECO:0000256" key="3">
    <source>
        <dbReference type="ARBA" id="ARBA00022801"/>
    </source>
</evidence>
<feature type="disulfide bond" description="Essential for enzymatic activity" evidence="6">
    <location>
        <begin position="186"/>
        <end position="223"/>
    </location>
</feature>
<reference evidence="9 10" key="1">
    <citation type="submission" date="2024-02" db="EMBL/GenBank/DDBJ databases">
        <title>Chromosome-scale genome assembly of the rough periwinkle Littorina saxatilis.</title>
        <authorList>
            <person name="De Jode A."/>
            <person name="Faria R."/>
            <person name="Formenti G."/>
            <person name="Sims Y."/>
            <person name="Smith T.P."/>
            <person name="Tracey A."/>
            <person name="Wood J.M.D."/>
            <person name="Zagrodzka Z.B."/>
            <person name="Johannesson K."/>
            <person name="Butlin R.K."/>
            <person name="Leder E.H."/>
        </authorList>
    </citation>
    <scope>NUCLEOTIDE SEQUENCE [LARGE SCALE GENOMIC DNA]</scope>
    <source>
        <strain evidence="9">Snail1</strain>
        <tissue evidence="9">Muscle</tissue>
    </source>
</reference>
<keyword evidence="6" id="KW-1015">Disulfide bond</keyword>
<evidence type="ECO:0000256" key="5">
    <source>
        <dbReference type="PIRSR" id="PIRSR000988-1"/>
    </source>
</evidence>
<dbReference type="PIRSF" id="PIRSF000988">
    <property type="entry name" value="DNase_I_euk"/>
    <property type="match status" value="1"/>
</dbReference>
<dbReference type="Gene3D" id="3.60.10.10">
    <property type="entry name" value="Endonuclease/exonuclease/phosphatase"/>
    <property type="match status" value="1"/>
</dbReference>
<feature type="active site" evidence="5">
    <location>
        <position position="147"/>
    </location>
</feature>
<feature type="chain" id="PRO_5042937179" description="Deoxyribonuclease" evidence="7">
    <location>
        <begin position="21"/>
        <end position="273"/>
    </location>
</feature>
<comment type="similarity">
    <text evidence="1 4">Belongs to the DNase I family.</text>
</comment>
<evidence type="ECO:0000259" key="8">
    <source>
        <dbReference type="Pfam" id="PF03372"/>
    </source>
</evidence>
<keyword evidence="10" id="KW-1185">Reference proteome</keyword>
<dbReference type="Pfam" id="PF03372">
    <property type="entry name" value="Exo_endo_phos"/>
    <property type="match status" value="1"/>
</dbReference>
<dbReference type="InterPro" id="IPR016202">
    <property type="entry name" value="DNase_I"/>
</dbReference>
<dbReference type="GO" id="GO:0006308">
    <property type="term" value="P:DNA catabolic process"/>
    <property type="evidence" value="ECO:0007669"/>
    <property type="project" value="InterPro"/>
</dbReference>
<evidence type="ECO:0000313" key="9">
    <source>
        <dbReference type="EMBL" id="KAK7107565.1"/>
    </source>
</evidence>
<keyword evidence="7" id="KW-0732">Signal</keyword>
<gene>
    <name evidence="9" type="ORF">V1264_015465</name>
</gene>
<feature type="active site" evidence="5">
    <location>
        <position position="96"/>
    </location>
</feature>
<dbReference type="SUPFAM" id="SSF56219">
    <property type="entry name" value="DNase I-like"/>
    <property type="match status" value="1"/>
</dbReference>
<dbReference type="GO" id="GO:0003677">
    <property type="term" value="F:DNA binding"/>
    <property type="evidence" value="ECO:0007669"/>
    <property type="project" value="TreeGrafter"/>
</dbReference>
<keyword evidence="3 4" id="KW-0378">Hydrolase</keyword>
<comment type="caution">
    <text evidence="9">The sequence shown here is derived from an EMBL/GenBank/DDBJ whole genome shotgun (WGS) entry which is preliminary data.</text>
</comment>
<evidence type="ECO:0000256" key="7">
    <source>
        <dbReference type="SAM" id="SignalP"/>
    </source>
</evidence>
<dbReference type="PANTHER" id="PTHR11371">
    <property type="entry name" value="DEOXYRIBONUCLEASE"/>
    <property type="match status" value="1"/>
</dbReference>
<proteinExistence type="inferred from homology"/>
<dbReference type="Proteomes" id="UP001374579">
    <property type="component" value="Unassembled WGS sequence"/>
</dbReference>
<keyword evidence="2 4" id="KW-0540">Nuclease</keyword>
<organism evidence="9 10">
    <name type="scientific">Littorina saxatilis</name>
    <dbReference type="NCBI Taxonomy" id="31220"/>
    <lineage>
        <taxon>Eukaryota</taxon>
        <taxon>Metazoa</taxon>
        <taxon>Spiralia</taxon>
        <taxon>Lophotrochozoa</taxon>
        <taxon>Mollusca</taxon>
        <taxon>Gastropoda</taxon>
        <taxon>Caenogastropoda</taxon>
        <taxon>Littorinimorpha</taxon>
        <taxon>Littorinoidea</taxon>
        <taxon>Littorinidae</taxon>
        <taxon>Littorina</taxon>
    </lineage>
</organism>
<keyword evidence="4" id="KW-0255">Endonuclease</keyword>
<protein>
    <recommendedName>
        <fullName evidence="4">Deoxyribonuclease</fullName>
    </recommendedName>
</protein>
<dbReference type="GO" id="GO:0004530">
    <property type="term" value="F:deoxyribonuclease I activity"/>
    <property type="evidence" value="ECO:0007669"/>
    <property type="project" value="TreeGrafter"/>
</dbReference>
<dbReference type="PRINTS" id="PR00130">
    <property type="entry name" value="DNASEI"/>
</dbReference>
<evidence type="ECO:0000313" key="10">
    <source>
        <dbReference type="Proteomes" id="UP001374579"/>
    </source>
</evidence>
<name>A0AAN9BLI8_9CAEN</name>
<accession>A0AAN9BLI8</accession>